<dbReference type="RefSeq" id="WP_092036203.1">
    <property type="nucleotide sequence ID" value="NZ_FOTK01000001.1"/>
</dbReference>
<proteinExistence type="predicted"/>
<dbReference type="SUPFAM" id="SSF143100">
    <property type="entry name" value="TTHA1013/TTHA0281-like"/>
    <property type="match status" value="1"/>
</dbReference>
<dbReference type="EMBL" id="FOTK01000001">
    <property type="protein sequence ID" value="SFL13505.1"/>
    <property type="molecule type" value="Genomic_DNA"/>
</dbReference>
<gene>
    <name evidence="1" type="ORF">SAMN05192568_1001123</name>
</gene>
<keyword evidence="2" id="KW-1185">Reference proteome</keyword>
<evidence type="ECO:0000313" key="1">
    <source>
        <dbReference type="EMBL" id="SFL13505.1"/>
    </source>
</evidence>
<protein>
    <submittedName>
        <fullName evidence="1">Antitoxin HicB</fullName>
    </submittedName>
</protein>
<evidence type="ECO:0000313" key="2">
    <source>
        <dbReference type="Proteomes" id="UP000199048"/>
    </source>
</evidence>
<dbReference type="AlphaFoldDB" id="A0A1I4F684"/>
<dbReference type="STRING" id="582667.SAMN05192568_1001123"/>
<accession>A0A1I4F684</accession>
<organism evidence="1 2">
    <name type="scientific">Methylobacterium pseudosasicola</name>
    <dbReference type="NCBI Taxonomy" id="582667"/>
    <lineage>
        <taxon>Bacteria</taxon>
        <taxon>Pseudomonadati</taxon>
        <taxon>Pseudomonadota</taxon>
        <taxon>Alphaproteobacteria</taxon>
        <taxon>Hyphomicrobiales</taxon>
        <taxon>Methylobacteriaceae</taxon>
        <taxon>Methylobacterium</taxon>
    </lineage>
</organism>
<dbReference type="Proteomes" id="UP000199048">
    <property type="component" value="Unassembled WGS sequence"/>
</dbReference>
<name>A0A1I4F684_9HYPH</name>
<dbReference type="InterPro" id="IPR035069">
    <property type="entry name" value="TTHA1013/TTHA0281-like"/>
</dbReference>
<reference evidence="2" key="1">
    <citation type="submission" date="2016-10" db="EMBL/GenBank/DDBJ databases">
        <authorList>
            <person name="Varghese N."/>
            <person name="Submissions S."/>
        </authorList>
    </citation>
    <scope>NUCLEOTIDE SEQUENCE [LARGE SCALE GENOMIC DNA]</scope>
    <source>
        <strain evidence="2">BL36</strain>
    </source>
</reference>
<sequence length="147" mass="15498">MDFHWTYAVALKREEDGSVGAYAAAMPDAVAFGADEAEALAEMVQALDAAVRGRIQFGMDLEPPPAAVAAAEALHRITLAPALAAKATIYVLWRNSGLSKVALAKLLDVDEREARRVLDPDHPTGLDRLAAAAVVFGHRLTVGAVPA</sequence>
<dbReference type="OrthoDB" id="9807959at2"/>